<evidence type="ECO:0000256" key="4">
    <source>
        <dbReference type="ARBA" id="ARBA00022692"/>
    </source>
</evidence>
<evidence type="ECO:0000256" key="9">
    <source>
        <dbReference type="ARBA" id="ARBA00023286"/>
    </source>
</evidence>
<evidence type="ECO:0000256" key="8">
    <source>
        <dbReference type="ARBA" id="ARBA00023242"/>
    </source>
</evidence>
<dbReference type="PROSITE" id="PS50042">
    <property type="entry name" value="CNMP_BINDING_3"/>
    <property type="match status" value="1"/>
</dbReference>
<dbReference type="Gene3D" id="2.60.120.10">
    <property type="entry name" value="Jelly Rolls"/>
    <property type="match status" value="1"/>
</dbReference>
<dbReference type="PANTHER" id="PTHR45651:SF5">
    <property type="entry name" value="CYCLIC NUCLEOTIDE-GATED ION CHANNEL 1"/>
    <property type="match status" value="1"/>
</dbReference>
<keyword evidence="6" id="KW-0406">Ion transport</keyword>
<dbReference type="Proteomes" id="UP000091857">
    <property type="component" value="Chromosome 6"/>
</dbReference>
<dbReference type="GO" id="GO:0044325">
    <property type="term" value="F:transmembrane transporter binding"/>
    <property type="evidence" value="ECO:0007669"/>
    <property type="project" value="UniProtKB-ARBA"/>
</dbReference>
<evidence type="ECO:0000256" key="10">
    <source>
        <dbReference type="ARBA" id="ARBA00023303"/>
    </source>
</evidence>
<dbReference type="Pfam" id="PF00520">
    <property type="entry name" value="Ion_trans"/>
    <property type="match status" value="1"/>
</dbReference>
<dbReference type="FunFam" id="2.60.120.10:FF:000024">
    <property type="entry name" value="Cyclic nucleotide-gated ion channel 1"/>
    <property type="match status" value="1"/>
</dbReference>
<evidence type="ECO:0000256" key="1">
    <source>
        <dbReference type="ARBA" id="ARBA00004232"/>
    </source>
</evidence>
<dbReference type="EMBL" id="CM004392">
    <property type="protein sequence ID" value="OAY48429.1"/>
    <property type="molecule type" value="Genomic_DNA"/>
</dbReference>
<dbReference type="FunFam" id="1.10.287.630:FF:000003">
    <property type="entry name" value="Cyclic nucleotide-gated ion channel 1"/>
    <property type="match status" value="1"/>
</dbReference>
<dbReference type="Gramene" id="Manes.06G158600.5.v8.1">
    <property type="protein sequence ID" value="Manes.06G158600.5.v8.1.CDS"/>
    <property type="gene ID" value="Manes.06G158600.v8.1"/>
</dbReference>
<dbReference type="SUPFAM" id="SSF81324">
    <property type="entry name" value="Voltage-gated potassium channels"/>
    <property type="match status" value="1"/>
</dbReference>
<keyword evidence="9" id="KW-1071">Ligand-gated ion channel</keyword>
<dbReference type="Gramene" id="Manes.06G158600.4.v8.1">
    <property type="protein sequence ID" value="Manes.06G158600.4.v8.1.CDS"/>
    <property type="gene ID" value="Manes.06G158600.v8.1"/>
</dbReference>
<evidence type="ECO:0000256" key="11">
    <source>
        <dbReference type="ARBA" id="ARBA00056117"/>
    </source>
</evidence>
<proteinExistence type="inferred from homology"/>
<dbReference type="InterPro" id="IPR000595">
    <property type="entry name" value="cNMP-bd_dom"/>
</dbReference>
<feature type="transmembrane region" description="Helical" evidence="13">
    <location>
        <begin position="375"/>
        <end position="397"/>
    </location>
</feature>
<accession>A0A251KRN0</accession>
<evidence type="ECO:0000256" key="7">
    <source>
        <dbReference type="ARBA" id="ARBA00023136"/>
    </source>
</evidence>
<evidence type="ECO:0000256" key="6">
    <source>
        <dbReference type="ARBA" id="ARBA00023065"/>
    </source>
</evidence>
<keyword evidence="16" id="KW-1185">Reference proteome</keyword>
<sequence>MNFPQEKFVRFQDWKSEKSTEVQYSASNGIHSGKVRVTISSISEKFQRGLESGSENIKRIRKSLKSYSFGSTIAKGLNSRKNVLDPQGSFLQRWNKIFVLSCVIAVSLDPLFLYVPVIDDDKKCLDLDKKMEITASVLRWFTDIFYILHIIFQFRTGFIAPSSRVFGRGVLVEDSWEIAKRYLSSYFLVDILAVLPLPQVVILIIIPKMKGSRSLNTKNLLKFVVCFQYFPRVMRLYPLYKEVTRTSGILTETAWAGAAFNLFLYMLASHVLGAFWYLFSIERETTCWKKFCYGPDCIRDYLYCGPNKGNNAAFLNVSCPVQTPNTTRFDFGIFIDALQSGIVASDNFPKKFFYCFWWGLRNLSSLGQNLATSTFVWEICFAVLISISGLVLFSFLIGNMQTYLQSTTTRLEEMRVKRRDAEQWMSHRLLPENLRERIRRHEQYKWQETRGVDEENLVHNLPKDLRRDIKRHLCLALLMRVPMFEKMDEQLLDAMCDRLKPALYTEVSYIVREGDPVDEMLFIMRGKLITVTTNGGRTGFFNSEYLKAGDFCGEELLTWALDPHSSSNLPISTRTVRTITEVEAFALMADDLKFVASQFRRLHSKQLRHTFRFYSQQWRTWAACFIQAAWRRYSKKKLEESLRQEENRLQDALANTSGSSPSLGATIYASRFAANALRALRRTGTRKARLLERVPPMLLQKPAEPDFTAEER</sequence>
<dbReference type="STRING" id="3983.A0A251KRN0"/>
<dbReference type="InterPro" id="IPR014710">
    <property type="entry name" value="RmlC-like_jellyroll"/>
</dbReference>
<evidence type="ECO:0000259" key="14">
    <source>
        <dbReference type="PROSITE" id="PS50042"/>
    </source>
</evidence>
<keyword evidence="3" id="KW-0813">Transport</keyword>
<dbReference type="Gramene" id="Manes.06G158600.6.v8.1">
    <property type="protein sequence ID" value="Manes.06G158600.6.v8.1.CDS"/>
    <property type="gene ID" value="Manes.06G158600.v8.1"/>
</dbReference>
<dbReference type="Gene3D" id="1.10.287.630">
    <property type="entry name" value="Helix hairpin bin"/>
    <property type="match status" value="1"/>
</dbReference>
<dbReference type="InterPro" id="IPR005821">
    <property type="entry name" value="Ion_trans_dom"/>
</dbReference>
<name>A0A251KRN0_MANES</name>
<gene>
    <name evidence="15" type="ORF">MANES_06G158600</name>
</gene>
<evidence type="ECO:0000256" key="13">
    <source>
        <dbReference type="SAM" id="Phobius"/>
    </source>
</evidence>
<dbReference type="OMA" id="QDWKSDK"/>
<feature type="transmembrane region" description="Helical" evidence="13">
    <location>
        <begin position="137"/>
        <end position="154"/>
    </location>
</feature>
<evidence type="ECO:0000256" key="12">
    <source>
        <dbReference type="ARBA" id="ARBA00064416"/>
    </source>
</evidence>
<feature type="transmembrane region" description="Helical" evidence="13">
    <location>
        <begin position="97"/>
        <end position="117"/>
    </location>
</feature>
<dbReference type="GO" id="GO:0031965">
    <property type="term" value="C:nuclear membrane"/>
    <property type="evidence" value="ECO:0007669"/>
    <property type="project" value="UniProtKB-SubCell"/>
</dbReference>
<dbReference type="Gene3D" id="1.10.287.70">
    <property type="match status" value="1"/>
</dbReference>
<keyword evidence="5 13" id="KW-1133">Transmembrane helix</keyword>
<keyword evidence="10" id="KW-0407">Ion channel</keyword>
<keyword evidence="7 13" id="KW-0472">Membrane</keyword>
<protein>
    <recommendedName>
        <fullName evidence="14">Cyclic nucleotide-binding domain-containing protein</fullName>
    </recommendedName>
</protein>
<comment type="similarity">
    <text evidence="2">Belongs to the cyclic nucleotide-gated cation channel (TC 1.A.1.5) family.</text>
</comment>
<dbReference type="EMBL" id="CM004392">
    <property type="protein sequence ID" value="OAY48431.1"/>
    <property type="molecule type" value="Genomic_DNA"/>
</dbReference>
<feature type="transmembrane region" description="Helical" evidence="13">
    <location>
        <begin position="186"/>
        <end position="207"/>
    </location>
</feature>
<dbReference type="GO" id="GO:0005216">
    <property type="term" value="F:monoatomic ion channel activity"/>
    <property type="evidence" value="ECO:0007669"/>
    <property type="project" value="InterPro"/>
</dbReference>
<dbReference type="PANTHER" id="PTHR45651">
    <property type="entry name" value="CYCLIC NUCLEOTIDE-GATED ION CHANNEL 15-RELATED-RELATED"/>
    <property type="match status" value="1"/>
</dbReference>
<evidence type="ECO:0000256" key="5">
    <source>
        <dbReference type="ARBA" id="ARBA00022989"/>
    </source>
</evidence>
<keyword evidence="8" id="KW-0539">Nucleus</keyword>
<comment type="subunit">
    <text evidence="12">Interacts (via N-terminus) with DMI1 (via c-terminus). The Nod factor has no effect on this interaction, implying that the complex is maintained after activation.</text>
</comment>
<evidence type="ECO:0000313" key="16">
    <source>
        <dbReference type="Proteomes" id="UP000091857"/>
    </source>
</evidence>
<evidence type="ECO:0000256" key="2">
    <source>
        <dbReference type="ARBA" id="ARBA00010486"/>
    </source>
</evidence>
<reference evidence="15 16" key="1">
    <citation type="submission" date="2016-02" db="EMBL/GenBank/DDBJ databases">
        <title>WGS assembly of Manihot esculenta.</title>
        <authorList>
            <person name="Bredeson J.V."/>
            <person name="Prochnik S.E."/>
            <person name="Lyons J.B."/>
            <person name="Schmutz J."/>
            <person name="Grimwood J."/>
            <person name="Vrebalov J."/>
            <person name="Bart R.S."/>
            <person name="Amuge T."/>
            <person name="Ferguson M.E."/>
            <person name="Green R."/>
            <person name="Putnam N."/>
            <person name="Stites J."/>
            <person name="Rounsley S."/>
            <person name="Rokhsar D.S."/>
        </authorList>
    </citation>
    <scope>NUCLEOTIDE SEQUENCE [LARGE SCALE GENOMIC DNA]</scope>
    <source>
        <strain evidence="16">cv. AM560-2</strain>
        <tissue evidence="15">Leaf</tissue>
    </source>
</reference>
<evidence type="ECO:0000313" key="15">
    <source>
        <dbReference type="EMBL" id="OAY48431.1"/>
    </source>
</evidence>
<feature type="transmembrane region" description="Helical" evidence="13">
    <location>
        <begin position="258"/>
        <end position="279"/>
    </location>
</feature>
<dbReference type="SMART" id="SM00100">
    <property type="entry name" value="cNMP"/>
    <property type="match status" value="1"/>
</dbReference>
<evidence type="ECO:0000256" key="3">
    <source>
        <dbReference type="ARBA" id="ARBA00022448"/>
    </source>
</evidence>
<dbReference type="InterPro" id="IPR018490">
    <property type="entry name" value="cNMP-bd_dom_sf"/>
</dbReference>
<keyword evidence="4 13" id="KW-0812">Transmembrane</keyword>
<dbReference type="SUPFAM" id="SSF51206">
    <property type="entry name" value="cAMP-binding domain-like"/>
    <property type="match status" value="1"/>
</dbReference>
<comment type="function">
    <text evidence="11">Cyclic nucleotide-gated channel involved in the establishment of both rhizobial and mycorrhizal associations. Required for full activation of nuclear-localized Ca(2+) oscillations by Nod and Myc factors. Simultaneous activation of the K(+)-permeable channel DMI1 and the Ca(2+) channel CNGC15 can give rise to sustained Ca(2+) oscillations. May function during fertilization in both female and male gametophytic Ca(2+) signaling.</text>
</comment>
<dbReference type="CDD" id="cd00038">
    <property type="entry name" value="CAP_ED"/>
    <property type="match status" value="1"/>
</dbReference>
<feature type="domain" description="Cyclic nucleotide-binding" evidence="14">
    <location>
        <begin position="483"/>
        <end position="567"/>
    </location>
</feature>
<comment type="subcellular location">
    <subcellularLocation>
        <location evidence="1">Nucleus membrane</location>
        <topology evidence="1">Multi-pass membrane protein</topology>
    </subcellularLocation>
</comment>
<organism evidence="15 16">
    <name type="scientific">Manihot esculenta</name>
    <name type="common">Cassava</name>
    <name type="synonym">Jatropha manihot</name>
    <dbReference type="NCBI Taxonomy" id="3983"/>
    <lineage>
        <taxon>Eukaryota</taxon>
        <taxon>Viridiplantae</taxon>
        <taxon>Streptophyta</taxon>
        <taxon>Embryophyta</taxon>
        <taxon>Tracheophyta</taxon>
        <taxon>Spermatophyta</taxon>
        <taxon>Magnoliopsida</taxon>
        <taxon>eudicotyledons</taxon>
        <taxon>Gunneridae</taxon>
        <taxon>Pentapetalae</taxon>
        <taxon>rosids</taxon>
        <taxon>fabids</taxon>
        <taxon>Malpighiales</taxon>
        <taxon>Euphorbiaceae</taxon>
        <taxon>Crotonoideae</taxon>
        <taxon>Manihoteae</taxon>
        <taxon>Manihot</taxon>
    </lineage>
</organism>
<dbReference type="OrthoDB" id="421226at2759"/>
<dbReference type="EMBL" id="CM004392">
    <property type="protein sequence ID" value="OAY48430.1"/>
    <property type="molecule type" value="Genomic_DNA"/>
</dbReference>
<dbReference type="AlphaFoldDB" id="A0A251KRN0"/>